<sequence length="508" mass="56100">MAFETSTSLIRQLQISLREKVGVPSYDPDDAVHLPSLREAITEADPSPPYLRCKQCHGRLFRDIQSLVCIFCGAQQRIEVPPDPIPFKSTIAYQWLLQSLDLTGSETVSSNVGNEGRNSPKDLMILSDLLDFELNWPSKPQNNENHNVDRAKDRSESSLRLAGVDLDNFFSEAKKETSPSFFDDQSVRDRQVSNAETDVVPGQESLNFFENSQAPDLAGSPASTKDVIDESLSDWASEFQSASSQKHDSSPLDAESGLRTDINFFNKIDNDKKPKADSVPPAPMAENWFPSDQRRHSNIGGSDDQFAQFNVDTGVNDNREPTVSSTDLSSMNDNLIPDELWPSGFTKTSDTQNSNENNNSFDAWQDFSGSASASLPFPDSWENTGSATMPSDEHSSKTNLVDSSQEIGFSNFMQADLFIGPPSLHNGSTDSNSYLDDSTLYREEAETEGIVTFDANSPLEESDAALQTKSADTAVETLMSQMHDLSFMLESELSIPKKKDGFDSTPWS</sequence>
<dbReference type="Proteomes" id="UP001420932">
    <property type="component" value="Unassembled WGS sequence"/>
</dbReference>
<evidence type="ECO:0000313" key="4">
    <source>
        <dbReference type="Proteomes" id="UP001420932"/>
    </source>
</evidence>
<feature type="region of interest" description="Disordered" evidence="1">
    <location>
        <begin position="267"/>
        <end position="300"/>
    </location>
</feature>
<evidence type="ECO:0000313" key="3">
    <source>
        <dbReference type="EMBL" id="KAK9168181.1"/>
    </source>
</evidence>
<dbReference type="InterPro" id="IPR056717">
    <property type="entry name" value="DUF7815"/>
</dbReference>
<feature type="compositionally biased region" description="Polar residues" evidence="1">
    <location>
        <begin position="313"/>
        <end position="333"/>
    </location>
</feature>
<name>A0AAP0LBZ3_9MAGN</name>
<evidence type="ECO:0000256" key="1">
    <source>
        <dbReference type="SAM" id="MobiDB-lite"/>
    </source>
</evidence>
<dbReference type="PANTHER" id="PTHR36308:SF1">
    <property type="entry name" value="DENTIN SIALOPHOSPHOPROTEIN-RELATED"/>
    <property type="match status" value="1"/>
</dbReference>
<reference evidence="3 4" key="1">
    <citation type="submission" date="2024-01" db="EMBL/GenBank/DDBJ databases">
        <title>Genome assemblies of Stephania.</title>
        <authorList>
            <person name="Yang L."/>
        </authorList>
    </citation>
    <scope>NUCLEOTIDE SEQUENCE [LARGE SCALE GENOMIC DNA]</scope>
    <source>
        <strain evidence="3">YNDBR</strain>
        <tissue evidence="3">Leaf</tissue>
    </source>
</reference>
<dbReference type="EMBL" id="JBBNAF010000001">
    <property type="protein sequence ID" value="KAK9168181.1"/>
    <property type="molecule type" value="Genomic_DNA"/>
</dbReference>
<protein>
    <recommendedName>
        <fullName evidence="2">DUF7815 domain-containing protein</fullName>
    </recommendedName>
</protein>
<feature type="region of interest" description="Disordered" evidence="1">
    <location>
        <begin position="313"/>
        <end position="400"/>
    </location>
</feature>
<feature type="compositionally biased region" description="Polar residues" evidence="1">
    <location>
        <begin position="345"/>
        <end position="373"/>
    </location>
</feature>
<gene>
    <name evidence="3" type="ORF">Syun_000321</name>
</gene>
<dbReference type="PANTHER" id="PTHR36308">
    <property type="entry name" value="DENTIN SIALOPHOSPHOPROTEIN-RELATED"/>
    <property type="match status" value="1"/>
</dbReference>
<evidence type="ECO:0000259" key="2">
    <source>
        <dbReference type="Pfam" id="PF25122"/>
    </source>
</evidence>
<feature type="region of interest" description="Disordered" evidence="1">
    <location>
        <begin position="180"/>
        <end position="203"/>
    </location>
</feature>
<comment type="caution">
    <text evidence="3">The sequence shown here is derived from an EMBL/GenBank/DDBJ whole genome shotgun (WGS) entry which is preliminary data.</text>
</comment>
<accession>A0AAP0LBZ3</accession>
<proteinExistence type="predicted"/>
<feature type="domain" description="DUF7815" evidence="2">
    <location>
        <begin position="49"/>
        <end position="75"/>
    </location>
</feature>
<dbReference type="Pfam" id="PF25122">
    <property type="entry name" value="DUF7815"/>
    <property type="match status" value="1"/>
</dbReference>
<keyword evidence="4" id="KW-1185">Reference proteome</keyword>
<dbReference type="AlphaFoldDB" id="A0AAP0LBZ3"/>
<organism evidence="3 4">
    <name type="scientific">Stephania yunnanensis</name>
    <dbReference type="NCBI Taxonomy" id="152371"/>
    <lineage>
        <taxon>Eukaryota</taxon>
        <taxon>Viridiplantae</taxon>
        <taxon>Streptophyta</taxon>
        <taxon>Embryophyta</taxon>
        <taxon>Tracheophyta</taxon>
        <taxon>Spermatophyta</taxon>
        <taxon>Magnoliopsida</taxon>
        <taxon>Ranunculales</taxon>
        <taxon>Menispermaceae</taxon>
        <taxon>Menispermoideae</taxon>
        <taxon>Cissampelideae</taxon>
        <taxon>Stephania</taxon>
    </lineage>
</organism>